<dbReference type="PANTHER" id="PTHR31961:SF3">
    <property type="entry name" value="SENSITIVE TO HIGH EXPRESSION PROTEIN 9, MITOCHONDRIAL"/>
    <property type="match status" value="1"/>
</dbReference>
<comment type="caution">
    <text evidence="13">The sequence shown here is derived from an EMBL/GenBank/DDBJ whole genome shotgun (WGS) entry which is preliminary data.</text>
</comment>
<evidence type="ECO:0000256" key="9">
    <source>
        <dbReference type="ARBA" id="ARBA00024807"/>
    </source>
</evidence>
<name>A0AAD7HW17_9AGAR</name>
<feature type="coiled-coil region" evidence="11">
    <location>
        <begin position="116"/>
        <end position="171"/>
    </location>
</feature>
<comment type="subunit">
    <text evidence="10">Homooligomer.</text>
</comment>
<dbReference type="GO" id="GO:0005743">
    <property type="term" value="C:mitochondrial inner membrane"/>
    <property type="evidence" value="ECO:0007669"/>
    <property type="project" value="UniProtKB-SubCell"/>
</dbReference>
<dbReference type="InterPro" id="IPR008839">
    <property type="entry name" value="MDM33_fungi"/>
</dbReference>
<evidence type="ECO:0000256" key="7">
    <source>
        <dbReference type="ARBA" id="ARBA00023128"/>
    </source>
</evidence>
<evidence type="ECO:0000256" key="10">
    <source>
        <dbReference type="RuleBase" id="RU364128"/>
    </source>
</evidence>
<accession>A0AAD7HW17</accession>
<feature type="transmembrane region" description="Helical" evidence="10">
    <location>
        <begin position="235"/>
        <end position="255"/>
    </location>
</feature>
<evidence type="ECO:0000256" key="6">
    <source>
        <dbReference type="ARBA" id="ARBA00023054"/>
    </source>
</evidence>
<feature type="transmembrane region" description="Helical" evidence="10">
    <location>
        <begin position="343"/>
        <end position="361"/>
    </location>
</feature>
<dbReference type="Pfam" id="PF05546">
    <property type="entry name" value="She9_MDM33"/>
    <property type="match status" value="1"/>
</dbReference>
<evidence type="ECO:0000256" key="2">
    <source>
        <dbReference type="ARBA" id="ARBA00022692"/>
    </source>
</evidence>
<dbReference type="PANTHER" id="PTHR31961">
    <property type="entry name" value="SENSITIVE TO HIGH EXPRESSION PROTEIN 9, MITOCHONDRIAL"/>
    <property type="match status" value="1"/>
</dbReference>
<keyword evidence="5 10" id="KW-1133">Transmembrane helix</keyword>
<dbReference type="GO" id="GO:0007007">
    <property type="term" value="P:inner mitochondrial membrane organization"/>
    <property type="evidence" value="ECO:0007669"/>
    <property type="project" value="TreeGrafter"/>
</dbReference>
<keyword evidence="4 10" id="KW-0809">Transit peptide</keyword>
<keyword evidence="2 10" id="KW-0812">Transmembrane</keyword>
<keyword evidence="8 10" id="KW-0472">Membrane</keyword>
<protein>
    <recommendedName>
        <fullName evidence="10">Sensitive to high expression protein 9, mitochondrial</fullName>
    </recommendedName>
</protein>
<organism evidence="13 14">
    <name type="scientific">Mycena maculata</name>
    <dbReference type="NCBI Taxonomy" id="230809"/>
    <lineage>
        <taxon>Eukaryota</taxon>
        <taxon>Fungi</taxon>
        <taxon>Dikarya</taxon>
        <taxon>Basidiomycota</taxon>
        <taxon>Agaricomycotina</taxon>
        <taxon>Agaricomycetes</taxon>
        <taxon>Agaricomycetidae</taxon>
        <taxon>Agaricales</taxon>
        <taxon>Marasmiineae</taxon>
        <taxon>Mycenaceae</taxon>
        <taxon>Mycena</taxon>
    </lineage>
</organism>
<evidence type="ECO:0000256" key="11">
    <source>
        <dbReference type="SAM" id="Coils"/>
    </source>
</evidence>
<gene>
    <name evidence="13" type="ORF">DFH07DRAFT_930116</name>
</gene>
<keyword evidence="3 10" id="KW-0999">Mitochondrion inner membrane</keyword>
<dbReference type="Proteomes" id="UP001215280">
    <property type="component" value="Unassembled WGS sequence"/>
</dbReference>
<comment type="similarity">
    <text evidence="1 10">Belongs to the SHE9 family.</text>
</comment>
<evidence type="ECO:0000313" key="14">
    <source>
        <dbReference type="Proteomes" id="UP001215280"/>
    </source>
</evidence>
<keyword evidence="6 11" id="KW-0175">Coiled coil</keyword>
<evidence type="ECO:0000256" key="3">
    <source>
        <dbReference type="ARBA" id="ARBA00022792"/>
    </source>
</evidence>
<evidence type="ECO:0000256" key="8">
    <source>
        <dbReference type="ARBA" id="ARBA00023136"/>
    </source>
</evidence>
<evidence type="ECO:0000256" key="12">
    <source>
        <dbReference type="SAM" id="MobiDB-lite"/>
    </source>
</evidence>
<keyword evidence="14" id="KW-1185">Reference proteome</keyword>
<evidence type="ECO:0000256" key="1">
    <source>
        <dbReference type="ARBA" id="ARBA00007472"/>
    </source>
</evidence>
<sequence length="367" mass="41057">MLHLRASLRRPLVARPLSASVPSRNVTRTLPPADPKDEEPLAEPSTSSESTRPHQFPEPVASSTEHPSELKDRLRKWTDSTAIAVRTRADEFTSTTKNTLSQLGFHLNRMTGYEEIETLKRRIVEQETRIGEARNAARLAKTAYDLAVVQRANSQREVNDLLQRKSNWNQADIARFTTLVPQDHTFEQEEAHARAAVHDAEEAVEREFTELMRTILARYHEEQVWSDKIRSASTYGSLAALGLNLLVFVTAIVFVEPWKRRRLAMTFEKKIEEMNAENKAVVVESMKEIDRKLDAQALLLANPPRGPVVDVVTVPLAAEAPASVPVADLPRRIWKKAQEDPEVGATVAGAAVVATAIGWLLKTWLGS</sequence>
<dbReference type="EMBL" id="JARJLG010000196">
    <property type="protein sequence ID" value="KAJ7729705.1"/>
    <property type="molecule type" value="Genomic_DNA"/>
</dbReference>
<evidence type="ECO:0000256" key="5">
    <source>
        <dbReference type="ARBA" id="ARBA00022989"/>
    </source>
</evidence>
<evidence type="ECO:0000256" key="4">
    <source>
        <dbReference type="ARBA" id="ARBA00022946"/>
    </source>
</evidence>
<feature type="region of interest" description="Disordered" evidence="12">
    <location>
        <begin position="15"/>
        <end position="74"/>
    </location>
</feature>
<dbReference type="AlphaFoldDB" id="A0AAD7HW17"/>
<comment type="subcellular location">
    <subcellularLocation>
        <location evidence="10">Mitochondrion inner membrane</location>
        <topology evidence="10">Multi-pass membrane protein</topology>
    </subcellularLocation>
</comment>
<keyword evidence="7 10" id="KW-0496">Mitochondrion</keyword>
<reference evidence="13" key="1">
    <citation type="submission" date="2023-03" db="EMBL/GenBank/DDBJ databases">
        <title>Massive genome expansion in bonnet fungi (Mycena s.s.) driven by repeated elements and novel gene families across ecological guilds.</title>
        <authorList>
            <consortium name="Lawrence Berkeley National Laboratory"/>
            <person name="Harder C.B."/>
            <person name="Miyauchi S."/>
            <person name="Viragh M."/>
            <person name="Kuo A."/>
            <person name="Thoen E."/>
            <person name="Andreopoulos B."/>
            <person name="Lu D."/>
            <person name="Skrede I."/>
            <person name="Drula E."/>
            <person name="Henrissat B."/>
            <person name="Morin E."/>
            <person name="Kohler A."/>
            <person name="Barry K."/>
            <person name="LaButti K."/>
            <person name="Morin E."/>
            <person name="Salamov A."/>
            <person name="Lipzen A."/>
            <person name="Mereny Z."/>
            <person name="Hegedus B."/>
            <person name="Baldrian P."/>
            <person name="Stursova M."/>
            <person name="Weitz H."/>
            <person name="Taylor A."/>
            <person name="Grigoriev I.V."/>
            <person name="Nagy L.G."/>
            <person name="Martin F."/>
            <person name="Kauserud H."/>
        </authorList>
    </citation>
    <scope>NUCLEOTIDE SEQUENCE</scope>
    <source>
        <strain evidence="13">CBHHK188m</strain>
    </source>
</reference>
<proteinExistence type="inferred from homology"/>
<evidence type="ECO:0000313" key="13">
    <source>
        <dbReference type="EMBL" id="KAJ7729705.1"/>
    </source>
</evidence>
<comment type="function">
    <text evidence="9">Required for the maintenance of the structure of the mitochondrial inner membrane. Involved in mitochondrial morphology. Causes growth arrest when highly overexpressed.</text>
</comment>